<name>A0A314V044_PRUYE</name>
<gene>
    <name evidence="2" type="ORF">Pyn_23295</name>
</gene>
<sequence length="200" mass="20876">MAEAVTQDMAKAVTLGTGAADLKPSRHSGHGQGRHSGHGCSRVEAKAITQAMAEAVTLGTGAAGLKPRSSLRPWPRPSLWARVQPGEAKAVTLAMGTAGVLSQMDMAKIESSCQTLPSSSIALQFLHGLKGRKVTPPGLERNLGHIMALAHIGFPRQETVGGQRGKKGHLDQAKLPRREVQQVGLGPGFGEATMGAIRAD</sequence>
<evidence type="ECO:0000313" key="2">
    <source>
        <dbReference type="EMBL" id="PQM42182.1"/>
    </source>
</evidence>
<dbReference type="Proteomes" id="UP000250321">
    <property type="component" value="Unassembled WGS sequence"/>
</dbReference>
<dbReference type="AlphaFoldDB" id="A0A314V044"/>
<evidence type="ECO:0000313" key="3">
    <source>
        <dbReference type="Proteomes" id="UP000250321"/>
    </source>
</evidence>
<keyword evidence="3" id="KW-1185">Reference proteome</keyword>
<reference evidence="2 3" key="1">
    <citation type="submission" date="2018-02" db="EMBL/GenBank/DDBJ databases">
        <title>Draft genome of wild Prunus yedoensis var. nudiflora.</title>
        <authorList>
            <person name="Baek S."/>
            <person name="Kim J.-H."/>
            <person name="Choi K."/>
            <person name="Kim G.-B."/>
            <person name="Cho A."/>
            <person name="Jang H."/>
            <person name="Shin C.-H."/>
            <person name="Yu H.-J."/>
            <person name="Mun J.-H."/>
        </authorList>
    </citation>
    <scope>NUCLEOTIDE SEQUENCE [LARGE SCALE GENOMIC DNA]</scope>
    <source>
        <strain evidence="3">cv. Jeju island</strain>
        <tissue evidence="2">Leaf</tissue>
    </source>
</reference>
<accession>A0A314V044</accession>
<organism evidence="2 3">
    <name type="scientific">Prunus yedoensis var. nudiflora</name>
    <dbReference type="NCBI Taxonomy" id="2094558"/>
    <lineage>
        <taxon>Eukaryota</taxon>
        <taxon>Viridiplantae</taxon>
        <taxon>Streptophyta</taxon>
        <taxon>Embryophyta</taxon>
        <taxon>Tracheophyta</taxon>
        <taxon>Spermatophyta</taxon>
        <taxon>Magnoliopsida</taxon>
        <taxon>eudicotyledons</taxon>
        <taxon>Gunneridae</taxon>
        <taxon>Pentapetalae</taxon>
        <taxon>rosids</taxon>
        <taxon>fabids</taxon>
        <taxon>Rosales</taxon>
        <taxon>Rosaceae</taxon>
        <taxon>Amygdaloideae</taxon>
        <taxon>Amygdaleae</taxon>
        <taxon>Prunus</taxon>
    </lineage>
</organism>
<feature type="compositionally biased region" description="Basic residues" evidence="1">
    <location>
        <begin position="25"/>
        <end position="37"/>
    </location>
</feature>
<comment type="caution">
    <text evidence="2">The sequence shown here is derived from an EMBL/GenBank/DDBJ whole genome shotgun (WGS) entry which is preliminary data.</text>
</comment>
<feature type="region of interest" description="Disordered" evidence="1">
    <location>
        <begin position="17"/>
        <end position="39"/>
    </location>
</feature>
<evidence type="ECO:0000256" key="1">
    <source>
        <dbReference type="SAM" id="MobiDB-lite"/>
    </source>
</evidence>
<dbReference type="EMBL" id="PJQY01002860">
    <property type="protein sequence ID" value="PQM42182.1"/>
    <property type="molecule type" value="Genomic_DNA"/>
</dbReference>
<protein>
    <submittedName>
        <fullName evidence="2">Uncharacterized protein</fullName>
    </submittedName>
</protein>
<proteinExistence type="predicted"/>